<keyword evidence="1" id="KW-0812">Transmembrane</keyword>
<keyword evidence="1" id="KW-1133">Transmembrane helix</keyword>
<feature type="transmembrane region" description="Helical" evidence="1">
    <location>
        <begin position="12"/>
        <end position="45"/>
    </location>
</feature>
<dbReference type="Pfam" id="PF20862">
    <property type="entry name" value="DUF6843"/>
    <property type="match status" value="1"/>
</dbReference>
<proteinExistence type="predicted"/>
<dbReference type="InterPro" id="IPR049293">
    <property type="entry name" value="DUF6843"/>
</dbReference>
<keyword evidence="4" id="KW-1185">Reference proteome</keyword>
<dbReference type="RefSeq" id="WP_112085606.1">
    <property type="nucleotide sequence ID" value="NZ_QLSV01000005.1"/>
</dbReference>
<accession>A0A328WQ17</accession>
<sequence>MTEKISNILYYGGLILLAIGAFGLTFAAFFAIIGLPIFIVGLILILTSLKKSWKQRLIPIGLFIIGIVAFWPIWRAVNSVGPEIFLIPENYRGRVNIVYKKECGIKLEKSDEGLVYNIPNDGILILEKEQKYGFIDHTYYLIDKNGNRTELPKMDVRDFNEEWTLEKNPNEPPRDKLGVFHWGRTGSMGKMIDENGEVSNQDNLYTYSEFYVSTYGDLMERFDFKYEREFDSIRDNKIQKCK</sequence>
<gene>
    <name evidence="3" type="ORF">B0I10_10518</name>
</gene>
<comment type="caution">
    <text evidence="3">The sequence shown here is derived from an EMBL/GenBank/DDBJ whole genome shotgun (WGS) entry which is preliminary data.</text>
</comment>
<keyword evidence="1" id="KW-0472">Membrane</keyword>
<evidence type="ECO:0000259" key="2">
    <source>
        <dbReference type="Pfam" id="PF20862"/>
    </source>
</evidence>
<dbReference type="OrthoDB" id="980638at2"/>
<evidence type="ECO:0000256" key="1">
    <source>
        <dbReference type="SAM" id="Phobius"/>
    </source>
</evidence>
<feature type="transmembrane region" description="Helical" evidence="1">
    <location>
        <begin position="57"/>
        <end position="74"/>
    </location>
</feature>
<feature type="domain" description="DUF6843" evidence="2">
    <location>
        <begin position="82"/>
        <end position="208"/>
    </location>
</feature>
<dbReference type="AlphaFoldDB" id="A0A328WQ17"/>
<protein>
    <recommendedName>
        <fullName evidence="2">DUF6843 domain-containing protein</fullName>
    </recommendedName>
</protein>
<evidence type="ECO:0000313" key="4">
    <source>
        <dbReference type="Proteomes" id="UP000249518"/>
    </source>
</evidence>
<organism evidence="3 4">
    <name type="scientific">Flavobacterium lacus</name>
    <dbReference type="NCBI Taxonomy" id="1353778"/>
    <lineage>
        <taxon>Bacteria</taxon>
        <taxon>Pseudomonadati</taxon>
        <taxon>Bacteroidota</taxon>
        <taxon>Flavobacteriia</taxon>
        <taxon>Flavobacteriales</taxon>
        <taxon>Flavobacteriaceae</taxon>
        <taxon>Flavobacterium</taxon>
    </lineage>
</organism>
<name>A0A328WQ17_9FLAO</name>
<dbReference type="Proteomes" id="UP000249518">
    <property type="component" value="Unassembled WGS sequence"/>
</dbReference>
<evidence type="ECO:0000313" key="3">
    <source>
        <dbReference type="EMBL" id="RAR48410.1"/>
    </source>
</evidence>
<dbReference type="EMBL" id="QLSV01000005">
    <property type="protein sequence ID" value="RAR48410.1"/>
    <property type="molecule type" value="Genomic_DNA"/>
</dbReference>
<reference evidence="3 4" key="1">
    <citation type="submission" date="2018-06" db="EMBL/GenBank/DDBJ databases">
        <title>Genomic Encyclopedia of Type Strains, Phase III (KMG-III): the genomes of soil and plant-associated and newly described type strains.</title>
        <authorList>
            <person name="Whitman W."/>
        </authorList>
    </citation>
    <scope>NUCLEOTIDE SEQUENCE [LARGE SCALE GENOMIC DNA]</scope>
    <source>
        <strain evidence="3 4">CGMCC 1.12504</strain>
    </source>
</reference>